<dbReference type="Proteomes" id="UP001374579">
    <property type="component" value="Unassembled WGS sequence"/>
</dbReference>
<dbReference type="InterPro" id="IPR046360">
    <property type="entry name" value="T-box_DNA-bd"/>
</dbReference>
<feature type="compositionally biased region" description="Basic and acidic residues" evidence="7">
    <location>
        <begin position="307"/>
        <end position="328"/>
    </location>
</feature>
<dbReference type="PANTHER" id="PTHR11267">
    <property type="entry name" value="T-BOX PROTEIN-RELATED"/>
    <property type="match status" value="1"/>
</dbReference>
<comment type="caution">
    <text evidence="9">The sequence shown here is derived from an EMBL/GenBank/DDBJ whole genome shotgun (WGS) entry which is preliminary data.</text>
</comment>
<dbReference type="PROSITE" id="PS01283">
    <property type="entry name" value="TBOX_1"/>
    <property type="match status" value="1"/>
</dbReference>
<dbReference type="SUPFAM" id="SSF49417">
    <property type="entry name" value="p53-like transcription factors"/>
    <property type="match status" value="1"/>
</dbReference>
<evidence type="ECO:0000313" key="10">
    <source>
        <dbReference type="Proteomes" id="UP001374579"/>
    </source>
</evidence>
<dbReference type="Gene3D" id="2.60.40.820">
    <property type="entry name" value="Transcription factor, T-box"/>
    <property type="match status" value="1"/>
</dbReference>
<name>A0AAN9AJL8_9CAEN</name>
<evidence type="ECO:0000256" key="6">
    <source>
        <dbReference type="PROSITE-ProRule" id="PRU00201"/>
    </source>
</evidence>
<feature type="region of interest" description="Disordered" evidence="7">
    <location>
        <begin position="288"/>
        <end position="412"/>
    </location>
</feature>
<comment type="subcellular location">
    <subcellularLocation>
        <location evidence="1 6">Nucleus</location>
    </subcellularLocation>
</comment>
<keyword evidence="2" id="KW-0805">Transcription regulation</keyword>
<dbReference type="InterPro" id="IPR018186">
    <property type="entry name" value="TF_T-box_CS"/>
</dbReference>
<dbReference type="GO" id="GO:0000978">
    <property type="term" value="F:RNA polymerase II cis-regulatory region sequence-specific DNA binding"/>
    <property type="evidence" value="ECO:0007669"/>
    <property type="project" value="InterPro"/>
</dbReference>
<dbReference type="AlphaFoldDB" id="A0AAN9AJL8"/>
<dbReference type="InterPro" id="IPR002070">
    <property type="entry name" value="TF_Brachyury"/>
</dbReference>
<dbReference type="GO" id="GO:0001708">
    <property type="term" value="P:cell fate specification"/>
    <property type="evidence" value="ECO:0007669"/>
    <property type="project" value="TreeGrafter"/>
</dbReference>
<dbReference type="FunFam" id="2.60.40.820:FF:000007">
    <property type="entry name" value="T-box transcription factor"/>
    <property type="match status" value="1"/>
</dbReference>
<reference evidence="9 10" key="1">
    <citation type="submission" date="2024-02" db="EMBL/GenBank/DDBJ databases">
        <title>Chromosome-scale genome assembly of the rough periwinkle Littorina saxatilis.</title>
        <authorList>
            <person name="De Jode A."/>
            <person name="Faria R."/>
            <person name="Formenti G."/>
            <person name="Sims Y."/>
            <person name="Smith T.P."/>
            <person name="Tracey A."/>
            <person name="Wood J.M.D."/>
            <person name="Zagrodzka Z.B."/>
            <person name="Johannesson K."/>
            <person name="Butlin R.K."/>
            <person name="Leder E.H."/>
        </authorList>
    </citation>
    <scope>NUCLEOTIDE SEQUENCE [LARGE SCALE GENOMIC DNA]</scope>
    <source>
        <strain evidence="9">Snail1</strain>
        <tissue evidence="9">Muscle</tissue>
    </source>
</reference>
<dbReference type="PROSITE" id="PS01264">
    <property type="entry name" value="TBOX_2"/>
    <property type="match status" value="1"/>
</dbReference>
<dbReference type="GO" id="GO:0000981">
    <property type="term" value="F:DNA-binding transcription factor activity, RNA polymerase II-specific"/>
    <property type="evidence" value="ECO:0007669"/>
    <property type="project" value="TreeGrafter"/>
</dbReference>
<evidence type="ECO:0000256" key="2">
    <source>
        <dbReference type="ARBA" id="ARBA00023015"/>
    </source>
</evidence>
<comment type="caution">
    <text evidence="6">Lacks conserved residue(s) required for the propagation of feature annotation.</text>
</comment>
<feature type="region of interest" description="Disordered" evidence="7">
    <location>
        <begin position="529"/>
        <end position="548"/>
    </location>
</feature>
<organism evidence="9 10">
    <name type="scientific">Littorina saxatilis</name>
    <dbReference type="NCBI Taxonomy" id="31220"/>
    <lineage>
        <taxon>Eukaryota</taxon>
        <taxon>Metazoa</taxon>
        <taxon>Spiralia</taxon>
        <taxon>Lophotrochozoa</taxon>
        <taxon>Mollusca</taxon>
        <taxon>Gastropoda</taxon>
        <taxon>Caenogastropoda</taxon>
        <taxon>Littorinimorpha</taxon>
        <taxon>Littorinoidea</taxon>
        <taxon>Littorinidae</taxon>
        <taxon>Littorina</taxon>
    </lineage>
</organism>
<keyword evidence="3 6" id="KW-0238">DNA-binding</keyword>
<dbReference type="InterPro" id="IPR008967">
    <property type="entry name" value="p53-like_TF_DNA-bd_sf"/>
</dbReference>
<dbReference type="CDD" id="cd20189">
    <property type="entry name" value="T-box_TBX4_5-like"/>
    <property type="match status" value="1"/>
</dbReference>
<keyword evidence="4" id="KW-0804">Transcription</keyword>
<feature type="compositionally biased region" description="Basic and acidic residues" evidence="7">
    <location>
        <begin position="387"/>
        <end position="397"/>
    </location>
</feature>
<dbReference type="Pfam" id="PF00907">
    <property type="entry name" value="T-box"/>
    <property type="match status" value="1"/>
</dbReference>
<keyword evidence="10" id="KW-1185">Reference proteome</keyword>
<dbReference type="EMBL" id="JBAMIC010004070">
    <property type="protein sequence ID" value="KAK7088181.1"/>
    <property type="molecule type" value="Genomic_DNA"/>
</dbReference>
<dbReference type="PROSITE" id="PS50252">
    <property type="entry name" value="TBOX_3"/>
    <property type="match status" value="1"/>
</dbReference>
<dbReference type="GO" id="GO:0000785">
    <property type="term" value="C:chromatin"/>
    <property type="evidence" value="ECO:0007669"/>
    <property type="project" value="TreeGrafter"/>
</dbReference>
<feature type="compositionally biased region" description="Basic and acidic residues" evidence="7">
    <location>
        <begin position="351"/>
        <end position="360"/>
    </location>
</feature>
<protein>
    <recommendedName>
        <fullName evidence="8">T-box domain-containing protein</fullName>
    </recommendedName>
</protein>
<evidence type="ECO:0000259" key="8">
    <source>
        <dbReference type="PROSITE" id="PS50252"/>
    </source>
</evidence>
<gene>
    <name evidence="9" type="ORF">V1264_022126</name>
</gene>
<dbReference type="PRINTS" id="PR00938">
    <property type="entry name" value="BRACHYURY"/>
</dbReference>
<feature type="domain" description="T-box" evidence="8">
    <location>
        <begin position="115"/>
        <end position="293"/>
    </location>
</feature>
<dbReference type="GO" id="GO:0005634">
    <property type="term" value="C:nucleus"/>
    <property type="evidence" value="ECO:0007669"/>
    <property type="project" value="UniProtKB-SubCell"/>
</dbReference>
<dbReference type="InterPro" id="IPR001699">
    <property type="entry name" value="TF_T-box"/>
</dbReference>
<dbReference type="GO" id="GO:0045893">
    <property type="term" value="P:positive regulation of DNA-templated transcription"/>
    <property type="evidence" value="ECO:0007669"/>
    <property type="project" value="InterPro"/>
</dbReference>
<proteinExistence type="predicted"/>
<feature type="compositionally biased region" description="Polar residues" evidence="7">
    <location>
        <begin position="363"/>
        <end position="386"/>
    </location>
</feature>
<evidence type="ECO:0000256" key="3">
    <source>
        <dbReference type="ARBA" id="ARBA00023125"/>
    </source>
</evidence>
<dbReference type="InterPro" id="IPR036960">
    <property type="entry name" value="T-box_sf"/>
</dbReference>
<evidence type="ECO:0000313" key="9">
    <source>
        <dbReference type="EMBL" id="KAK7088181.1"/>
    </source>
</evidence>
<dbReference type="PRINTS" id="PR00937">
    <property type="entry name" value="TBOX"/>
</dbReference>
<accession>A0AAN9AJL8</accession>
<evidence type="ECO:0000256" key="4">
    <source>
        <dbReference type="ARBA" id="ARBA00023163"/>
    </source>
</evidence>
<evidence type="ECO:0000256" key="1">
    <source>
        <dbReference type="ARBA" id="ARBA00004123"/>
    </source>
</evidence>
<dbReference type="SMART" id="SM00425">
    <property type="entry name" value="TBOX"/>
    <property type="match status" value="1"/>
</dbReference>
<evidence type="ECO:0000256" key="7">
    <source>
        <dbReference type="SAM" id="MobiDB-lite"/>
    </source>
</evidence>
<sequence length="578" mass="62067">MFAALHGTPDYQLLACMVGESATGGGAMFEDDMLSGRRFPLTHGLMPTQHFGFGFPMHHHDPMSLAVSQSQQFGSYPHLSNPDPKRMLGGVGMGMGMAPPGAENNNVDKNIKVTLENRDLWSKFHSLGTEMIITKTGRRMFPTIKVAVNGLEAHAKYILLIDVVPLDDCRYKYHNSEWVVTGKAEPHMPGRLYIHPDSPASGNHWMKQPITFHKLKLTNNNLDQNGHIILNSMHKYQPRVHVVQANDIFTMRWTTFNTYAFEETSFIAVTAYQNEQITQLKIDNNPFAKGFRDNGMGRKDHRLPIKRPGEEGSCHEKDDLLKRMKGEDVTSPDSSMKLKTTPHPSLHRPLSTKEEVHDGALDVSNTSSSQSPDLVTRMGGSTLQSHKSSDLGLDKRSLGHTTTSPVNAAGGVSSPTQCQFAGVGVGGATSSFSQSCALSGTGAGAGDASQVYYPHHHGVGVGRVSSGFLPVSSSGAMDGGSLLPTSMPSLHAVSHSAAAAAAAAAGSCLIPSAQSASLQQGHSVLAPSAYGGLRNGGSQHHGHPSLSSCTYMQSASQPYAHLNPSMHMMNVNFTGHMA</sequence>
<dbReference type="PANTHER" id="PTHR11267:SF204">
    <property type="entry name" value="SPADETAIL"/>
    <property type="match status" value="1"/>
</dbReference>
<keyword evidence="5 6" id="KW-0539">Nucleus</keyword>
<evidence type="ECO:0000256" key="5">
    <source>
        <dbReference type="ARBA" id="ARBA00023242"/>
    </source>
</evidence>